<dbReference type="EMBL" id="UOFV01000422">
    <property type="protein sequence ID" value="VAX03712.1"/>
    <property type="molecule type" value="Genomic_DNA"/>
</dbReference>
<dbReference type="GO" id="GO:0003677">
    <property type="term" value="F:DNA binding"/>
    <property type="evidence" value="ECO:0007669"/>
    <property type="project" value="UniProtKB-KW"/>
</dbReference>
<gene>
    <name evidence="5" type="ORF">MNBD_GAMMA19-420</name>
</gene>
<evidence type="ECO:0000313" key="5">
    <source>
        <dbReference type="EMBL" id="VAX03712.1"/>
    </source>
</evidence>
<evidence type="ECO:0000256" key="1">
    <source>
        <dbReference type="ARBA" id="ARBA00023015"/>
    </source>
</evidence>
<dbReference type="PROSITE" id="PS50977">
    <property type="entry name" value="HTH_TETR_2"/>
    <property type="match status" value="1"/>
</dbReference>
<name>A0A3B1AIZ9_9ZZZZ</name>
<protein>
    <submittedName>
        <fullName evidence="5">Transcriptional regulator, AcrR family</fullName>
    </submittedName>
</protein>
<feature type="domain" description="HTH tetR-type" evidence="4">
    <location>
        <begin position="28"/>
        <end position="88"/>
    </location>
</feature>
<dbReference type="Gene3D" id="1.10.357.10">
    <property type="entry name" value="Tetracycline Repressor, domain 2"/>
    <property type="match status" value="1"/>
</dbReference>
<proteinExistence type="predicted"/>
<dbReference type="InterPro" id="IPR036271">
    <property type="entry name" value="Tet_transcr_reg_TetR-rel_C_sf"/>
</dbReference>
<organism evidence="5">
    <name type="scientific">hydrothermal vent metagenome</name>
    <dbReference type="NCBI Taxonomy" id="652676"/>
    <lineage>
        <taxon>unclassified sequences</taxon>
        <taxon>metagenomes</taxon>
        <taxon>ecological metagenomes</taxon>
    </lineage>
</organism>
<keyword evidence="1" id="KW-0805">Transcription regulation</keyword>
<dbReference type="Pfam" id="PF00440">
    <property type="entry name" value="TetR_N"/>
    <property type="match status" value="1"/>
</dbReference>
<dbReference type="PRINTS" id="PR00455">
    <property type="entry name" value="HTHTETR"/>
</dbReference>
<dbReference type="InterPro" id="IPR001647">
    <property type="entry name" value="HTH_TetR"/>
</dbReference>
<dbReference type="FunFam" id="1.10.10.60:FF:000141">
    <property type="entry name" value="TetR family transcriptional regulator"/>
    <property type="match status" value="1"/>
</dbReference>
<dbReference type="PANTHER" id="PTHR47506">
    <property type="entry name" value="TRANSCRIPTIONAL REGULATORY PROTEIN"/>
    <property type="match status" value="1"/>
</dbReference>
<dbReference type="SUPFAM" id="SSF48498">
    <property type="entry name" value="Tetracyclin repressor-like, C-terminal domain"/>
    <property type="match status" value="1"/>
</dbReference>
<reference evidence="5" key="1">
    <citation type="submission" date="2018-06" db="EMBL/GenBank/DDBJ databases">
        <authorList>
            <person name="Zhirakovskaya E."/>
        </authorList>
    </citation>
    <scope>NUCLEOTIDE SEQUENCE</scope>
</reference>
<keyword evidence="2" id="KW-0238">DNA-binding</keyword>
<dbReference type="PANTHER" id="PTHR47506:SF1">
    <property type="entry name" value="HTH-TYPE TRANSCRIPTIONAL REGULATOR YJDC"/>
    <property type="match status" value="1"/>
</dbReference>
<evidence type="ECO:0000256" key="2">
    <source>
        <dbReference type="ARBA" id="ARBA00023125"/>
    </source>
</evidence>
<sequence length="217" mass="25322">MVVRNTVILIIHFLDKWLHKISMGNKGEALRQRIIAAADELFYQQGYEHTSFSDIADVVGISRGNFYYHFKSKDEILNAVIDTRIAGIEVMLDEWDEKFTDPLQRLYYYIDMLLRAQEKIRLHGCPIGSLCTELAKTNHEMLNDANKMFTVFRDWLMVQLNLLGVKKNVKRIAMHFIARVQGIVTVTNAFEDKEFLQQEVKQLKKWLDDEVLASSHQ</sequence>
<accession>A0A3B1AIZ9</accession>
<feature type="non-terminal residue" evidence="5">
    <location>
        <position position="217"/>
    </location>
</feature>
<evidence type="ECO:0000259" key="4">
    <source>
        <dbReference type="PROSITE" id="PS50977"/>
    </source>
</evidence>
<evidence type="ECO:0000256" key="3">
    <source>
        <dbReference type="ARBA" id="ARBA00023163"/>
    </source>
</evidence>
<dbReference type="SUPFAM" id="SSF46689">
    <property type="entry name" value="Homeodomain-like"/>
    <property type="match status" value="1"/>
</dbReference>
<dbReference type="InterPro" id="IPR009057">
    <property type="entry name" value="Homeodomain-like_sf"/>
</dbReference>
<keyword evidence="3" id="KW-0804">Transcription</keyword>
<dbReference type="AlphaFoldDB" id="A0A3B1AIZ9"/>